<dbReference type="InterPro" id="IPR045851">
    <property type="entry name" value="AMP-bd_C_sf"/>
</dbReference>
<dbReference type="PANTHER" id="PTHR45527">
    <property type="entry name" value="NONRIBOSOMAL PEPTIDE SYNTHETASE"/>
    <property type="match status" value="1"/>
</dbReference>
<gene>
    <name evidence="4" type="ORF">HNS30_41115</name>
</gene>
<feature type="non-terminal residue" evidence="4">
    <location>
        <position position="130"/>
    </location>
</feature>
<sequence length="130" mass="14237">TAERFVPDPYGAAGARLYRSGDRARHLADGNIEFLGRADTQVKLRGFRVELGEIESVLGKHPAVRTAVVLLREEPRRLVAYVVAPEGVEASALRQHVKESLPEYMVPAAFVVLDALPLTPNGKVDRKALP</sequence>
<dbReference type="Gene3D" id="2.30.38.10">
    <property type="entry name" value="Luciferase, Domain 3"/>
    <property type="match status" value="1"/>
</dbReference>
<dbReference type="Pfam" id="PF13193">
    <property type="entry name" value="AMP-binding_C"/>
    <property type="match status" value="1"/>
</dbReference>
<dbReference type="AlphaFoldDB" id="A0A7Y4NJ90"/>
<dbReference type="PANTHER" id="PTHR45527:SF1">
    <property type="entry name" value="FATTY ACID SYNTHASE"/>
    <property type="match status" value="1"/>
</dbReference>
<evidence type="ECO:0000256" key="2">
    <source>
        <dbReference type="ARBA" id="ARBA00022553"/>
    </source>
</evidence>
<feature type="non-terminal residue" evidence="4">
    <location>
        <position position="1"/>
    </location>
</feature>
<evidence type="ECO:0000259" key="3">
    <source>
        <dbReference type="Pfam" id="PF13193"/>
    </source>
</evidence>
<dbReference type="Gene3D" id="3.30.300.30">
    <property type="match status" value="1"/>
</dbReference>
<dbReference type="GO" id="GO:0043041">
    <property type="term" value="P:amino acid activation for nonribosomal peptide biosynthetic process"/>
    <property type="evidence" value="ECO:0007669"/>
    <property type="project" value="TreeGrafter"/>
</dbReference>
<dbReference type="GO" id="GO:0005829">
    <property type="term" value="C:cytosol"/>
    <property type="evidence" value="ECO:0007669"/>
    <property type="project" value="TreeGrafter"/>
</dbReference>
<keyword evidence="2" id="KW-0597">Phosphoprotein</keyword>
<dbReference type="GO" id="GO:0031177">
    <property type="term" value="F:phosphopantetheine binding"/>
    <property type="evidence" value="ECO:0007669"/>
    <property type="project" value="TreeGrafter"/>
</dbReference>
<proteinExistence type="predicted"/>
<name>A0A7Y4NJ90_9BACT</name>
<reference evidence="4 5" key="1">
    <citation type="submission" date="2020-05" db="EMBL/GenBank/DDBJ databases">
        <authorList>
            <person name="Whitworth D."/>
        </authorList>
    </citation>
    <scope>NUCLEOTIDE SEQUENCE [LARGE SCALE GENOMIC DNA]</scope>
    <source>
        <strain evidence="4 5">CA046A</strain>
    </source>
</reference>
<comment type="caution">
    <text evidence="4">The sequence shown here is derived from an EMBL/GenBank/DDBJ whole genome shotgun (WGS) entry which is preliminary data.</text>
</comment>
<keyword evidence="1" id="KW-0596">Phosphopantetheine</keyword>
<dbReference type="Proteomes" id="UP000528460">
    <property type="component" value="Unassembled WGS sequence"/>
</dbReference>
<evidence type="ECO:0000313" key="4">
    <source>
        <dbReference type="EMBL" id="NOK15416.1"/>
    </source>
</evidence>
<organism evidence="4 5">
    <name type="scientific">Corallococcus exercitus</name>
    <dbReference type="NCBI Taxonomy" id="2316736"/>
    <lineage>
        <taxon>Bacteria</taxon>
        <taxon>Pseudomonadati</taxon>
        <taxon>Myxococcota</taxon>
        <taxon>Myxococcia</taxon>
        <taxon>Myxococcales</taxon>
        <taxon>Cystobacterineae</taxon>
        <taxon>Myxococcaceae</taxon>
        <taxon>Corallococcus</taxon>
    </lineage>
</organism>
<feature type="domain" description="AMP-binding enzyme C-terminal" evidence="3">
    <location>
        <begin position="53"/>
        <end position="123"/>
    </location>
</feature>
<dbReference type="GO" id="GO:0044550">
    <property type="term" value="P:secondary metabolite biosynthetic process"/>
    <property type="evidence" value="ECO:0007669"/>
    <property type="project" value="TreeGrafter"/>
</dbReference>
<evidence type="ECO:0000313" key="5">
    <source>
        <dbReference type="Proteomes" id="UP000528460"/>
    </source>
</evidence>
<dbReference type="SUPFAM" id="SSF56801">
    <property type="entry name" value="Acetyl-CoA synthetase-like"/>
    <property type="match status" value="1"/>
</dbReference>
<protein>
    <recommendedName>
        <fullName evidence="3">AMP-binding enzyme C-terminal domain-containing protein</fullName>
    </recommendedName>
</protein>
<dbReference type="RefSeq" id="WP_171422335.1">
    <property type="nucleotide sequence ID" value="NZ_JABFJW010000862.1"/>
</dbReference>
<dbReference type="FunFam" id="3.30.300.30:FF:000010">
    <property type="entry name" value="Enterobactin synthetase component F"/>
    <property type="match status" value="1"/>
</dbReference>
<dbReference type="InterPro" id="IPR025110">
    <property type="entry name" value="AMP-bd_C"/>
</dbReference>
<dbReference type="EMBL" id="JABFJW010000862">
    <property type="protein sequence ID" value="NOK15416.1"/>
    <property type="molecule type" value="Genomic_DNA"/>
</dbReference>
<evidence type="ECO:0000256" key="1">
    <source>
        <dbReference type="ARBA" id="ARBA00022450"/>
    </source>
</evidence>
<accession>A0A7Y4NJ90</accession>